<feature type="compositionally biased region" description="Low complexity" evidence="3">
    <location>
        <begin position="367"/>
        <end position="379"/>
    </location>
</feature>
<feature type="domain" description="Pseudouridine synthase RsuA/RluA-like" evidence="4">
    <location>
        <begin position="148"/>
        <end position="293"/>
    </location>
</feature>
<dbReference type="Gene3D" id="3.30.2350.10">
    <property type="entry name" value="Pseudouridine synthase"/>
    <property type="match status" value="1"/>
</dbReference>
<evidence type="ECO:0000313" key="5">
    <source>
        <dbReference type="EMBL" id="KAH3768987.1"/>
    </source>
</evidence>
<dbReference type="PROSITE" id="PS50889">
    <property type="entry name" value="S4"/>
    <property type="match status" value="1"/>
</dbReference>
<evidence type="ECO:0000256" key="3">
    <source>
        <dbReference type="SAM" id="MobiDB-lite"/>
    </source>
</evidence>
<evidence type="ECO:0000313" key="6">
    <source>
        <dbReference type="Proteomes" id="UP000828390"/>
    </source>
</evidence>
<sequence length="584" mass="66381">MSSAVDAKLSEENEEKLTKRARKRKRGQDMFVKKHNHTPEGFDHKPETSYYFEDGLRKVYPYSFIFKTFVKGRWMGRKLVDIYQAEYLSTSLEEHISNIEKGLVTVNGKKVSPDFKLANNQLIENKLHRHEGAVLDLPIEIVADTPEVLVVNKPPSIPCHPCGRYRYNSLTHILEHEHGYTNLRILYRLDRLTSGLLIMPKTTKTSVKMESQLERKLCHKEYVCRVVGRFPDGEVECTEPLEILSRRLSMQGVIPNGKESKTTFTRLSCNGTSSVVKCIPHTGRTHQIRVHLQYLGYPILNDPLYNNTAFGPSKGKGGVMENSLEEMEKITMETSNIGAWKKGDNPYYISRFGEDGLKPAPSNLLPAEGPLSSSSSLVKEPSENQNGACKVGNIETSQKCNSTASEEASNEMKMKEDVADSFDDINFERSPKLNENRTEKCSTDEDKTDECCRDQTEPNLEQGMSIVDNVAETDCVTLESESKKLKRDQSISADTIGEEADTNKQLCEKVKVSKEKPTFDPRKLTVDRNCKACRHVYHDPTPDQLIIYLHAVKYTGPDWEYSTSLPYWAKEDFVDTDTQIRWPN</sequence>
<feature type="region of interest" description="Disordered" evidence="3">
    <location>
        <begin position="367"/>
        <end position="389"/>
    </location>
</feature>
<proteinExistence type="predicted"/>
<dbReference type="EMBL" id="JAIWYP010000009">
    <property type="protein sequence ID" value="KAH3768987.1"/>
    <property type="molecule type" value="Genomic_DNA"/>
</dbReference>
<gene>
    <name evidence="5" type="ORF">DPMN_170231</name>
</gene>
<dbReference type="PANTHER" id="PTHR21600">
    <property type="entry name" value="MITOCHONDRIAL RNA PSEUDOURIDINE SYNTHASE"/>
    <property type="match status" value="1"/>
</dbReference>
<reference evidence="5" key="1">
    <citation type="journal article" date="2019" name="bioRxiv">
        <title>The Genome of the Zebra Mussel, Dreissena polymorpha: A Resource for Invasive Species Research.</title>
        <authorList>
            <person name="McCartney M.A."/>
            <person name="Auch B."/>
            <person name="Kono T."/>
            <person name="Mallez S."/>
            <person name="Zhang Y."/>
            <person name="Obille A."/>
            <person name="Becker A."/>
            <person name="Abrahante J.E."/>
            <person name="Garbe J."/>
            <person name="Badalamenti J.P."/>
            <person name="Herman A."/>
            <person name="Mangelson H."/>
            <person name="Liachko I."/>
            <person name="Sullivan S."/>
            <person name="Sone E.D."/>
            <person name="Koren S."/>
            <person name="Silverstein K.A.T."/>
            <person name="Beckman K.B."/>
            <person name="Gohl D.M."/>
        </authorList>
    </citation>
    <scope>NUCLEOTIDE SEQUENCE</scope>
    <source>
        <strain evidence="5">Duluth1</strain>
        <tissue evidence="5">Whole animal</tissue>
    </source>
</reference>
<feature type="compositionally biased region" description="Basic and acidic residues" evidence="3">
    <location>
        <begin position="8"/>
        <end position="18"/>
    </location>
</feature>
<dbReference type="GO" id="GO:0003723">
    <property type="term" value="F:RNA binding"/>
    <property type="evidence" value="ECO:0007669"/>
    <property type="project" value="UniProtKB-KW"/>
</dbReference>
<protein>
    <recommendedName>
        <fullName evidence="4">Pseudouridine synthase RsuA/RluA-like domain-containing protein</fullName>
    </recommendedName>
</protein>
<dbReference type="Proteomes" id="UP000828390">
    <property type="component" value="Unassembled WGS sequence"/>
</dbReference>
<dbReference type="AlphaFoldDB" id="A0A9D4DVT4"/>
<dbReference type="CDD" id="cd02557">
    <property type="entry name" value="PseudoU_synth_ScRIB2"/>
    <property type="match status" value="1"/>
</dbReference>
<dbReference type="InterPro" id="IPR020103">
    <property type="entry name" value="PsdUridine_synth_cat_dom_sf"/>
</dbReference>
<dbReference type="Pfam" id="PF00849">
    <property type="entry name" value="PseudoU_synth_2"/>
    <property type="match status" value="1"/>
</dbReference>
<keyword evidence="2" id="KW-0694">RNA-binding</keyword>
<dbReference type="InterPro" id="IPR006145">
    <property type="entry name" value="PsdUridine_synth_RsuA/RluA"/>
</dbReference>
<dbReference type="NCBIfam" id="TIGR00005">
    <property type="entry name" value="rluA_subfam"/>
    <property type="match status" value="1"/>
</dbReference>
<dbReference type="GO" id="GO:0000455">
    <property type="term" value="P:enzyme-directed rRNA pseudouridine synthesis"/>
    <property type="evidence" value="ECO:0007669"/>
    <property type="project" value="TreeGrafter"/>
</dbReference>
<accession>A0A9D4DVT4</accession>
<keyword evidence="6" id="KW-1185">Reference proteome</keyword>
<comment type="caution">
    <text evidence="5">The sequence shown here is derived from an EMBL/GenBank/DDBJ whole genome shotgun (WGS) entry which is preliminary data.</text>
</comment>
<dbReference type="InterPro" id="IPR050188">
    <property type="entry name" value="RluA_PseudoU_synthase"/>
</dbReference>
<feature type="region of interest" description="Disordered" evidence="3">
    <location>
        <begin position="1"/>
        <end position="27"/>
    </location>
</feature>
<evidence type="ECO:0000256" key="1">
    <source>
        <dbReference type="PIRSR" id="PIRSR606225-1"/>
    </source>
</evidence>
<evidence type="ECO:0000256" key="2">
    <source>
        <dbReference type="PROSITE-ProRule" id="PRU00182"/>
    </source>
</evidence>
<name>A0A9D4DVT4_DREPO</name>
<organism evidence="5 6">
    <name type="scientific">Dreissena polymorpha</name>
    <name type="common">Zebra mussel</name>
    <name type="synonym">Mytilus polymorpha</name>
    <dbReference type="NCBI Taxonomy" id="45954"/>
    <lineage>
        <taxon>Eukaryota</taxon>
        <taxon>Metazoa</taxon>
        <taxon>Spiralia</taxon>
        <taxon>Lophotrochozoa</taxon>
        <taxon>Mollusca</taxon>
        <taxon>Bivalvia</taxon>
        <taxon>Autobranchia</taxon>
        <taxon>Heteroconchia</taxon>
        <taxon>Euheterodonta</taxon>
        <taxon>Imparidentia</taxon>
        <taxon>Neoheterodontei</taxon>
        <taxon>Myida</taxon>
        <taxon>Dreissenoidea</taxon>
        <taxon>Dreissenidae</taxon>
        <taxon>Dreissena</taxon>
    </lineage>
</organism>
<evidence type="ECO:0000259" key="4">
    <source>
        <dbReference type="Pfam" id="PF00849"/>
    </source>
</evidence>
<reference evidence="5" key="2">
    <citation type="submission" date="2020-11" db="EMBL/GenBank/DDBJ databases">
        <authorList>
            <person name="McCartney M.A."/>
            <person name="Auch B."/>
            <person name="Kono T."/>
            <person name="Mallez S."/>
            <person name="Becker A."/>
            <person name="Gohl D.M."/>
            <person name="Silverstein K.A.T."/>
            <person name="Koren S."/>
            <person name="Bechman K.B."/>
            <person name="Herman A."/>
            <person name="Abrahante J.E."/>
            <person name="Garbe J."/>
        </authorList>
    </citation>
    <scope>NUCLEOTIDE SEQUENCE</scope>
    <source>
        <strain evidence="5">Duluth1</strain>
        <tissue evidence="5">Whole animal</tissue>
    </source>
</reference>
<feature type="active site" evidence="1">
    <location>
        <position position="190"/>
    </location>
</feature>
<dbReference type="InterPro" id="IPR006225">
    <property type="entry name" value="PsdUridine_synth_RluC/D"/>
</dbReference>
<dbReference type="SUPFAM" id="SSF55120">
    <property type="entry name" value="Pseudouridine synthase"/>
    <property type="match status" value="1"/>
</dbReference>
<dbReference type="GO" id="GO:0009982">
    <property type="term" value="F:pseudouridine synthase activity"/>
    <property type="evidence" value="ECO:0007669"/>
    <property type="project" value="InterPro"/>
</dbReference>
<dbReference type="PANTHER" id="PTHR21600:SF40">
    <property type="entry name" value="PSEUDOURIDYLATE SYNTHASE RPUSD2"/>
    <property type="match status" value="1"/>
</dbReference>